<dbReference type="RefSeq" id="WP_270029289.1">
    <property type="nucleotide sequence ID" value="NZ_JAPDDP010000088.1"/>
</dbReference>
<dbReference type="InterPro" id="IPR050228">
    <property type="entry name" value="Carboxylesterase_BioH"/>
</dbReference>
<protein>
    <submittedName>
        <fullName evidence="2">Alpha/beta hydrolase</fullName>
    </submittedName>
</protein>
<dbReference type="Pfam" id="PF00561">
    <property type="entry name" value="Abhydrolase_1"/>
    <property type="match status" value="1"/>
</dbReference>
<keyword evidence="2" id="KW-0378">Hydrolase</keyword>
<dbReference type="AlphaFoldDB" id="A0A9X3NET6"/>
<dbReference type="GO" id="GO:0016787">
    <property type="term" value="F:hydrolase activity"/>
    <property type="evidence" value="ECO:0007669"/>
    <property type="project" value="UniProtKB-KW"/>
</dbReference>
<reference evidence="2" key="1">
    <citation type="submission" date="2022-10" db="EMBL/GenBank/DDBJ databases">
        <title>The WGS of Solirubrobacter phytolaccae KCTC 29190.</title>
        <authorList>
            <person name="Jiang Z."/>
        </authorList>
    </citation>
    <scope>NUCLEOTIDE SEQUENCE</scope>
    <source>
        <strain evidence="2">KCTC 29190</strain>
    </source>
</reference>
<feature type="domain" description="AB hydrolase-1" evidence="1">
    <location>
        <begin position="13"/>
        <end position="239"/>
    </location>
</feature>
<comment type="caution">
    <text evidence="2">The sequence shown here is derived from an EMBL/GenBank/DDBJ whole genome shotgun (WGS) entry which is preliminary data.</text>
</comment>
<organism evidence="2 3">
    <name type="scientific">Solirubrobacter phytolaccae</name>
    <dbReference type="NCBI Taxonomy" id="1404360"/>
    <lineage>
        <taxon>Bacteria</taxon>
        <taxon>Bacillati</taxon>
        <taxon>Actinomycetota</taxon>
        <taxon>Thermoleophilia</taxon>
        <taxon>Solirubrobacterales</taxon>
        <taxon>Solirubrobacteraceae</taxon>
        <taxon>Solirubrobacter</taxon>
    </lineage>
</organism>
<dbReference type="InterPro" id="IPR000073">
    <property type="entry name" value="AB_hydrolase_1"/>
</dbReference>
<evidence type="ECO:0000313" key="3">
    <source>
        <dbReference type="Proteomes" id="UP001147653"/>
    </source>
</evidence>
<dbReference type="Gene3D" id="3.40.50.1820">
    <property type="entry name" value="alpha/beta hydrolase"/>
    <property type="match status" value="1"/>
</dbReference>
<gene>
    <name evidence="2" type="ORF">OJ997_31290</name>
</gene>
<evidence type="ECO:0000313" key="2">
    <source>
        <dbReference type="EMBL" id="MDA0184829.1"/>
    </source>
</evidence>
<dbReference type="PANTHER" id="PTHR43194">
    <property type="entry name" value="HYDROLASE ALPHA/BETA FOLD FAMILY"/>
    <property type="match status" value="1"/>
</dbReference>
<keyword evidence="3" id="KW-1185">Reference proteome</keyword>
<sequence>MNLHVESEGEGEPVLFLHGVSGSAATYRWLVPEGFRAVRLTFRGHGASARAPGTYRLADYAEDAVSVLEEIGPAAVVGHSLGGVVAWTVAQQRPELVTQLFMEDPPLFMGEPDEHAQNPAIPHFHEQQAAVRTWQAAGTSEAQIEADLAAEYGTVQTPEALASRAYALRHLDPEVLDRVLDGSTLAATDTRSPVSVPTLVVGADVAPAFPPAHEARLAATHPDVPVVRIAGAPHTIHDTAAVRDQYVAQLLAFLT</sequence>
<dbReference type="EMBL" id="JAPDDP010000088">
    <property type="protein sequence ID" value="MDA0184829.1"/>
    <property type="molecule type" value="Genomic_DNA"/>
</dbReference>
<accession>A0A9X3NET6</accession>
<dbReference type="SUPFAM" id="SSF53474">
    <property type="entry name" value="alpha/beta-Hydrolases"/>
    <property type="match status" value="1"/>
</dbReference>
<dbReference type="PANTHER" id="PTHR43194:SF2">
    <property type="entry name" value="PEROXISOMAL MEMBRANE PROTEIN LPX1"/>
    <property type="match status" value="1"/>
</dbReference>
<proteinExistence type="predicted"/>
<evidence type="ECO:0000259" key="1">
    <source>
        <dbReference type="Pfam" id="PF00561"/>
    </source>
</evidence>
<dbReference type="Proteomes" id="UP001147653">
    <property type="component" value="Unassembled WGS sequence"/>
</dbReference>
<name>A0A9X3NET6_9ACTN</name>
<dbReference type="InterPro" id="IPR029058">
    <property type="entry name" value="AB_hydrolase_fold"/>
</dbReference>